<feature type="transmembrane region" description="Helical" evidence="6">
    <location>
        <begin position="158"/>
        <end position="180"/>
    </location>
</feature>
<evidence type="ECO:0000313" key="8">
    <source>
        <dbReference type="EMBL" id="KAK9743881.1"/>
    </source>
</evidence>
<keyword evidence="6" id="KW-0472">Membrane</keyword>
<keyword evidence="2 5" id="KW-0863">Zinc-finger</keyword>
<dbReference type="SUPFAM" id="SSF57716">
    <property type="entry name" value="Glucocorticoid receptor-like (DNA-binding domain)"/>
    <property type="match status" value="1"/>
</dbReference>
<keyword evidence="6" id="KW-0812">Transmembrane</keyword>
<evidence type="ECO:0000256" key="5">
    <source>
        <dbReference type="PROSITE-ProRule" id="PRU00309"/>
    </source>
</evidence>
<organism evidence="8 9">
    <name type="scientific">Popillia japonica</name>
    <name type="common">Japanese beetle</name>
    <dbReference type="NCBI Taxonomy" id="7064"/>
    <lineage>
        <taxon>Eukaryota</taxon>
        <taxon>Metazoa</taxon>
        <taxon>Ecdysozoa</taxon>
        <taxon>Arthropoda</taxon>
        <taxon>Hexapoda</taxon>
        <taxon>Insecta</taxon>
        <taxon>Pterygota</taxon>
        <taxon>Neoptera</taxon>
        <taxon>Endopterygota</taxon>
        <taxon>Coleoptera</taxon>
        <taxon>Polyphaga</taxon>
        <taxon>Scarabaeiformia</taxon>
        <taxon>Scarabaeidae</taxon>
        <taxon>Rutelinae</taxon>
        <taxon>Popillia</taxon>
    </lineage>
</organism>
<sequence length="214" mass="24649">MHVAGSSQYIKKCIVANSKGETSSRYRFPVKNEQIKKIWIDRINNDELFHYSDQQLYNTVFVCGAHFLPVCKTTRKLAAKALPTINMPGFHGEANIENSFFNEKKCGADVLSVCQPAHTAHESKEESRPETLRATQSAVPEYGLSKIFKTKEVKHWTLLYFFIYVFKLRALFSFAGVYFINSMSRYSGQMSRNAIVRFKSQVTFLFFSMILYCD</sequence>
<evidence type="ECO:0000256" key="2">
    <source>
        <dbReference type="ARBA" id="ARBA00022771"/>
    </source>
</evidence>
<name>A0AAW1MBN9_POPJA</name>
<evidence type="ECO:0000256" key="1">
    <source>
        <dbReference type="ARBA" id="ARBA00022723"/>
    </source>
</evidence>
<keyword evidence="9" id="KW-1185">Reference proteome</keyword>
<dbReference type="InterPro" id="IPR006612">
    <property type="entry name" value="THAP_Znf"/>
</dbReference>
<evidence type="ECO:0000256" key="4">
    <source>
        <dbReference type="ARBA" id="ARBA00023125"/>
    </source>
</evidence>
<accession>A0AAW1MBN9</accession>
<dbReference type="AlphaFoldDB" id="A0AAW1MBN9"/>
<reference evidence="8 9" key="1">
    <citation type="journal article" date="2024" name="BMC Genomics">
        <title>De novo assembly and annotation of Popillia japonica's genome with initial clues to its potential as an invasive pest.</title>
        <authorList>
            <person name="Cucini C."/>
            <person name="Boschi S."/>
            <person name="Funari R."/>
            <person name="Cardaioli E."/>
            <person name="Iannotti N."/>
            <person name="Marturano G."/>
            <person name="Paoli F."/>
            <person name="Bruttini M."/>
            <person name="Carapelli A."/>
            <person name="Frati F."/>
            <person name="Nardi F."/>
        </authorList>
    </citation>
    <scope>NUCLEOTIDE SEQUENCE [LARGE SCALE GENOMIC DNA]</scope>
    <source>
        <strain evidence="8">DMR45628</strain>
    </source>
</reference>
<dbReference type="Pfam" id="PF05485">
    <property type="entry name" value="THAP"/>
    <property type="match status" value="1"/>
</dbReference>
<keyword evidence="6" id="KW-1133">Transmembrane helix</keyword>
<keyword evidence="1" id="KW-0479">Metal-binding</keyword>
<keyword evidence="3" id="KW-0862">Zinc</keyword>
<feature type="domain" description="THAP-type" evidence="7">
    <location>
        <begin position="3"/>
        <end position="86"/>
    </location>
</feature>
<evidence type="ECO:0000259" key="7">
    <source>
        <dbReference type="PROSITE" id="PS50950"/>
    </source>
</evidence>
<dbReference type="PROSITE" id="PS50950">
    <property type="entry name" value="ZF_THAP"/>
    <property type="match status" value="1"/>
</dbReference>
<keyword evidence="4 5" id="KW-0238">DNA-binding</keyword>
<gene>
    <name evidence="8" type="ORF">QE152_g8233</name>
</gene>
<dbReference type="EMBL" id="JASPKY010000065">
    <property type="protein sequence ID" value="KAK9743881.1"/>
    <property type="molecule type" value="Genomic_DNA"/>
</dbReference>
<proteinExistence type="predicted"/>
<evidence type="ECO:0000256" key="6">
    <source>
        <dbReference type="SAM" id="Phobius"/>
    </source>
</evidence>
<comment type="caution">
    <text evidence="8">The sequence shown here is derived from an EMBL/GenBank/DDBJ whole genome shotgun (WGS) entry which is preliminary data.</text>
</comment>
<evidence type="ECO:0000256" key="3">
    <source>
        <dbReference type="ARBA" id="ARBA00022833"/>
    </source>
</evidence>
<evidence type="ECO:0000313" key="9">
    <source>
        <dbReference type="Proteomes" id="UP001458880"/>
    </source>
</evidence>
<dbReference type="SMART" id="SM00980">
    <property type="entry name" value="THAP"/>
    <property type="match status" value="1"/>
</dbReference>
<dbReference type="GO" id="GO:0008270">
    <property type="term" value="F:zinc ion binding"/>
    <property type="evidence" value="ECO:0007669"/>
    <property type="project" value="UniProtKB-KW"/>
</dbReference>
<dbReference type="GO" id="GO:0003677">
    <property type="term" value="F:DNA binding"/>
    <property type="evidence" value="ECO:0007669"/>
    <property type="project" value="UniProtKB-UniRule"/>
</dbReference>
<protein>
    <submittedName>
        <fullName evidence="8">THAP domain</fullName>
    </submittedName>
</protein>
<dbReference type="Proteomes" id="UP001458880">
    <property type="component" value="Unassembled WGS sequence"/>
</dbReference>